<reference evidence="1" key="1">
    <citation type="submission" date="2019-11" db="EMBL/GenBank/DDBJ databases">
        <title>Genomic insights into an expanded diversity of filamentous marine cyanobacteria reveals the extraordinary biosynthetic potential of Moorea and Okeania.</title>
        <authorList>
            <person name="Ferreira Leao T."/>
            <person name="Wang M."/>
            <person name="Moss N."/>
            <person name="Da Silva R."/>
            <person name="Sanders J."/>
            <person name="Nurk S."/>
            <person name="Gurevich A."/>
            <person name="Humphrey G."/>
            <person name="Reher R."/>
            <person name="Zhu Q."/>
            <person name="Belda-Ferre P."/>
            <person name="Glukhov E."/>
            <person name="Rex R."/>
            <person name="Dorrestein P.C."/>
            <person name="Knight R."/>
            <person name="Pevzner P."/>
            <person name="Gerwick W.H."/>
            <person name="Gerwick L."/>
        </authorList>
    </citation>
    <scope>NUCLEOTIDE SEQUENCE</scope>
    <source>
        <strain evidence="1">SIO1C4</strain>
    </source>
</reference>
<dbReference type="AlphaFoldDB" id="A0A6B3N8X8"/>
<comment type="caution">
    <text evidence="1">The sequence shown here is derived from an EMBL/GenBank/DDBJ whole genome shotgun (WGS) entry which is preliminary data.</text>
</comment>
<organism evidence="1">
    <name type="scientific">Symploca sp. SIO1C4</name>
    <dbReference type="NCBI Taxonomy" id="2607765"/>
    <lineage>
        <taxon>Bacteria</taxon>
        <taxon>Bacillati</taxon>
        <taxon>Cyanobacteriota</taxon>
        <taxon>Cyanophyceae</taxon>
        <taxon>Coleofasciculales</taxon>
        <taxon>Coleofasciculaceae</taxon>
        <taxon>Symploca</taxon>
    </lineage>
</organism>
<accession>A0A6B3N8X8</accession>
<sequence>METTLNSSWLIAYGTRFAHAAPTWGWYLAVTEYLTNEQSTMNYEQSS</sequence>
<dbReference type="EMBL" id="JAAHFQ010000170">
    <property type="protein sequence ID" value="NER28097.1"/>
    <property type="molecule type" value="Genomic_DNA"/>
</dbReference>
<evidence type="ECO:0000313" key="1">
    <source>
        <dbReference type="EMBL" id="NER28097.1"/>
    </source>
</evidence>
<protein>
    <submittedName>
        <fullName evidence="1">Uncharacterized protein</fullName>
    </submittedName>
</protein>
<gene>
    <name evidence="1" type="ORF">F6J89_10795</name>
</gene>
<proteinExistence type="predicted"/>
<name>A0A6B3N8X8_9CYAN</name>